<dbReference type="Pfam" id="PF00990">
    <property type="entry name" value="GGDEF"/>
    <property type="match status" value="1"/>
</dbReference>
<comment type="caution">
    <text evidence="3">Lacks conserved residue(s) required for the propagation of feature annotation.</text>
</comment>
<dbReference type="GO" id="GO:0000160">
    <property type="term" value="P:phosphorelay signal transduction system"/>
    <property type="evidence" value="ECO:0007669"/>
    <property type="project" value="InterPro"/>
</dbReference>
<keyword evidence="7" id="KW-1185">Reference proteome</keyword>
<dbReference type="EC" id="2.7.7.65" evidence="1"/>
<evidence type="ECO:0000256" key="1">
    <source>
        <dbReference type="ARBA" id="ARBA00012528"/>
    </source>
</evidence>
<feature type="modified residue" description="4-aspartylphosphate" evidence="3">
    <location>
        <position position="180"/>
    </location>
</feature>
<keyword evidence="3" id="KW-0597">Phosphoprotein</keyword>
<evidence type="ECO:0000256" key="3">
    <source>
        <dbReference type="PROSITE-ProRule" id="PRU00169"/>
    </source>
</evidence>
<dbReference type="OrthoDB" id="9779586at2"/>
<sequence length="413" mass="45915">MLRILHIDRSELFRKVMRELVTRCGHSVVGVPTKEDALEAIAQGDIDLVVTALKLDDGGAESLITAMAGTAGQDIPVIVVTSTDSLEQRERLFSLGVVEYMLKNELSEDRFIRYLETLASDDELSRFMRTLRIAVVDDSQVTLKIVSRILSMNGFSSVTLFDHPEKLLQEEQSFDLYICDIVLPGVSGDHLVSLIRRDHQDAIIISMSQFSGERSLSNILGAGADDYIHKPFDSAGLMARIKVNVRSYQLKKRLERLAVTDGLTGLYNHRYSYERLEQEISKAKRYQRDLSVVMIDVDDFKRVNDTHGHRKGDEVLAGIGQVLGENLRKCDIVGRYGGEEFLVIFPETALADARAAADKLRGVLADHDFQGLGVTVSAGVATFDGQESAQILVSRADALLYQAKRQGKNRIEG</sequence>
<feature type="domain" description="Response regulatory" evidence="4">
    <location>
        <begin position="3"/>
        <end position="118"/>
    </location>
</feature>
<dbReference type="SMART" id="SM00448">
    <property type="entry name" value="REC"/>
    <property type="match status" value="2"/>
</dbReference>
<dbReference type="InterPro" id="IPR000160">
    <property type="entry name" value="GGDEF_dom"/>
</dbReference>
<evidence type="ECO:0000313" key="6">
    <source>
        <dbReference type="EMBL" id="POR01033.1"/>
    </source>
</evidence>
<dbReference type="FunFam" id="3.30.70.270:FF:000001">
    <property type="entry name" value="Diguanylate cyclase domain protein"/>
    <property type="match status" value="1"/>
</dbReference>
<dbReference type="RefSeq" id="WP_103680459.1">
    <property type="nucleotide sequence ID" value="NZ_LPWH01000070.1"/>
</dbReference>
<dbReference type="InterPro" id="IPR011006">
    <property type="entry name" value="CheY-like_superfamily"/>
</dbReference>
<evidence type="ECO:0000259" key="4">
    <source>
        <dbReference type="PROSITE" id="PS50110"/>
    </source>
</evidence>
<dbReference type="EMBL" id="LPWH01000070">
    <property type="protein sequence ID" value="POR01033.1"/>
    <property type="molecule type" value="Genomic_DNA"/>
</dbReference>
<dbReference type="PANTHER" id="PTHR45138">
    <property type="entry name" value="REGULATORY COMPONENTS OF SENSORY TRANSDUCTION SYSTEM"/>
    <property type="match status" value="1"/>
</dbReference>
<dbReference type="GO" id="GO:0052621">
    <property type="term" value="F:diguanylate cyclase activity"/>
    <property type="evidence" value="ECO:0007669"/>
    <property type="project" value="UniProtKB-EC"/>
</dbReference>
<dbReference type="Proteomes" id="UP000237350">
    <property type="component" value="Unassembled WGS sequence"/>
</dbReference>
<gene>
    <name evidence="6" type="ORF">AU468_09205</name>
</gene>
<dbReference type="PROSITE" id="PS50110">
    <property type="entry name" value="RESPONSE_REGULATORY"/>
    <property type="match status" value="2"/>
</dbReference>
<dbReference type="GO" id="GO:0005886">
    <property type="term" value="C:plasma membrane"/>
    <property type="evidence" value="ECO:0007669"/>
    <property type="project" value="TreeGrafter"/>
</dbReference>
<dbReference type="GO" id="GO:0043709">
    <property type="term" value="P:cell adhesion involved in single-species biofilm formation"/>
    <property type="evidence" value="ECO:0007669"/>
    <property type="project" value="TreeGrafter"/>
</dbReference>
<dbReference type="AlphaFoldDB" id="A0A2S4JNH7"/>
<reference evidence="7" key="1">
    <citation type="submission" date="2015-12" db="EMBL/GenBank/DDBJ databases">
        <authorList>
            <person name="Lodha T.D."/>
            <person name="Chintalapati S."/>
            <person name="Chintalapati V.R."/>
            <person name="Sravanthi T."/>
        </authorList>
    </citation>
    <scope>NUCLEOTIDE SEQUENCE [LARGE SCALE GENOMIC DNA]</scope>
    <source>
        <strain evidence="7">JC133</strain>
    </source>
</reference>
<comment type="caution">
    <text evidence="6">The sequence shown here is derived from an EMBL/GenBank/DDBJ whole genome shotgun (WGS) entry which is preliminary data.</text>
</comment>
<comment type="catalytic activity">
    <reaction evidence="2">
        <text>2 GTP = 3',3'-c-di-GMP + 2 diphosphate</text>
        <dbReference type="Rhea" id="RHEA:24898"/>
        <dbReference type="ChEBI" id="CHEBI:33019"/>
        <dbReference type="ChEBI" id="CHEBI:37565"/>
        <dbReference type="ChEBI" id="CHEBI:58805"/>
        <dbReference type="EC" id="2.7.7.65"/>
    </reaction>
</comment>
<organism evidence="6 7">
    <name type="scientific">Alkalispirochaeta sphaeroplastigenens</name>
    <dbReference type="NCBI Taxonomy" id="1187066"/>
    <lineage>
        <taxon>Bacteria</taxon>
        <taxon>Pseudomonadati</taxon>
        <taxon>Spirochaetota</taxon>
        <taxon>Spirochaetia</taxon>
        <taxon>Spirochaetales</taxon>
        <taxon>Spirochaetaceae</taxon>
        <taxon>Alkalispirochaeta</taxon>
    </lineage>
</organism>
<dbReference type="SUPFAM" id="SSF52172">
    <property type="entry name" value="CheY-like"/>
    <property type="match status" value="2"/>
</dbReference>
<dbReference type="CDD" id="cd00156">
    <property type="entry name" value="REC"/>
    <property type="match status" value="2"/>
</dbReference>
<dbReference type="Gene3D" id="3.40.50.2300">
    <property type="match status" value="2"/>
</dbReference>
<dbReference type="NCBIfam" id="TIGR00254">
    <property type="entry name" value="GGDEF"/>
    <property type="match status" value="1"/>
</dbReference>
<dbReference type="InterPro" id="IPR043128">
    <property type="entry name" value="Rev_trsase/Diguanyl_cyclase"/>
</dbReference>
<feature type="domain" description="Response regulatory" evidence="4">
    <location>
        <begin position="132"/>
        <end position="245"/>
    </location>
</feature>
<evidence type="ECO:0000313" key="7">
    <source>
        <dbReference type="Proteomes" id="UP000237350"/>
    </source>
</evidence>
<feature type="domain" description="GGDEF" evidence="5">
    <location>
        <begin position="288"/>
        <end position="413"/>
    </location>
</feature>
<dbReference type="Gene3D" id="3.30.70.270">
    <property type="match status" value="1"/>
</dbReference>
<dbReference type="PANTHER" id="PTHR45138:SF9">
    <property type="entry name" value="DIGUANYLATE CYCLASE DGCM-RELATED"/>
    <property type="match status" value="1"/>
</dbReference>
<protein>
    <recommendedName>
        <fullName evidence="1">diguanylate cyclase</fullName>
        <ecNumber evidence="1">2.7.7.65</ecNumber>
    </recommendedName>
</protein>
<dbReference type="InterPro" id="IPR029787">
    <property type="entry name" value="Nucleotide_cyclase"/>
</dbReference>
<dbReference type="SMART" id="SM00267">
    <property type="entry name" value="GGDEF"/>
    <property type="match status" value="1"/>
</dbReference>
<dbReference type="InterPro" id="IPR001789">
    <property type="entry name" value="Sig_transdc_resp-reg_receiver"/>
</dbReference>
<evidence type="ECO:0000259" key="5">
    <source>
        <dbReference type="PROSITE" id="PS50887"/>
    </source>
</evidence>
<dbReference type="CDD" id="cd01949">
    <property type="entry name" value="GGDEF"/>
    <property type="match status" value="1"/>
</dbReference>
<dbReference type="PROSITE" id="PS50887">
    <property type="entry name" value="GGDEF"/>
    <property type="match status" value="1"/>
</dbReference>
<dbReference type="InterPro" id="IPR050469">
    <property type="entry name" value="Diguanylate_Cyclase"/>
</dbReference>
<proteinExistence type="predicted"/>
<dbReference type="Pfam" id="PF00072">
    <property type="entry name" value="Response_reg"/>
    <property type="match status" value="2"/>
</dbReference>
<dbReference type="GO" id="GO:1902201">
    <property type="term" value="P:negative regulation of bacterial-type flagellum-dependent cell motility"/>
    <property type="evidence" value="ECO:0007669"/>
    <property type="project" value="TreeGrafter"/>
</dbReference>
<accession>A0A2S4JNH7</accession>
<name>A0A2S4JNH7_9SPIO</name>
<evidence type="ECO:0000256" key="2">
    <source>
        <dbReference type="ARBA" id="ARBA00034247"/>
    </source>
</evidence>
<dbReference type="SUPFAM" id="SSF55073">
    <property type="entry name" value="Nucleotide cyclase"/>
    <property type="match status" value="1"/>
</dbReference>